<keyword evidence="1" id="KW-1133">Transmembrane helix</keyword>
<evidence type="ECO:0000313" key="3">
    <source>
        <dbReference type="Proteomes" id="UP001568894"/>
    </source>
</evidence>
<feature type="transmembrane region" description="Helical" evidence="1">
    <location>
        <begin position="22"/>
        <end position="43"/>
    </location>
</feature>
<sequence>MEDFLTKKMTYNLDFKGKGGDFFGIIIVNWLLTIVTLGLYYPWAKAKTLQFLFGQTTLNEDAFAFHGTGKEMFKGFIKAILLFICFGVVFGIFIYLNMPIVGLLFFYAGLIAIMPIAIHGSYRYRTSRTSWRGIRFGYRGDRKEFIGLFFKWIFFTVITLGIYGPWMIINLRNYIISNIRFGDARLDYEGDGGDYFIMNIKGYFLSLFTLGIYMFWWQKDIFNYYVDHLSMHKDDKQIGFSSTATGVDFAGLFITNFLLLICTLGLGYAWMVTRTIKFMCDHIELEGNIDLDTLHQTEANFKDATGDDISDFLDLDFIV</sequence>
<dbReference type="EMBL" id="JASMRN010000007">
    <property type="protein sequence ID" value="MEZ7515722.1"/>
    <property type="molecule type" value="Genomic_DNA"/>
</dbReference>
<keyword evidence="1" id="KW-0812">Transmembrane</keyword>
<evidence type="ECO:0000256" key="1">
    <source>
        <dbReference type="SAM" id="Phobius"/>
    </source>
</evidence>
<dbReference type="RefSeq" id="WP_371570287.1">
    <property type="nucleotide sequence ID" value="NZ_JASMRN010000007.1"/>
</dbReference>
<accession>A0ABV4KDI6</accession>
<protein>
    <submittedName>
        <fullName evidence="2">YjgN family protein</fullName>
    </submittedName>
</protein>
<keyword evidence="3" id="KW-1185">Reference proteome</keyword>
<keyword evidence="1" id="KW-0472">Membrane</keyword>
<organism evidence="2 3">
    <name type="scientific">Flavobacterium frigidarium</name>
    <dbReference type="NCBI Taxonomy" id="99286"/>
    <lineage>
        <taxon>Bacteria</taxon>
        <taxon>Pseudomonadati</taxon>
        <taxon>Bacteroidota</taxon>
        <taxon>Flavobacteriia</taxon>
        <taxon>Flavobacteriales</taxon>
        <taxon>Flavobacteriaceae</taxon>
        <taxon>Flavobacterium</taxon>
    </lineage>
</organism>
<feature type="transmembrane region" description="Helical" evidence="1">
    <location>
        <begin position="79"/>
        <end position="98"/>
    </location>
</feature>
<feature type="transmembrane region" description="Helical" evidence="1">
    <location>
        <begin position="238"/>
        <end position="271"/>
    </location>
</feature>
<feature type="transmembrane region" description="Helical" evidence="1">
    <location>
        <begin position="104"/>
        <end position="124"/>
    </location>
</feature>
<feature type="transmembrane region" description="Helical" evidence="1">
    <location>
        <begin position="195"/>
        <end position="217"/>
    </location>
</feature>
<dbReference type="Pfam" id="PF05987">
    <property type="entry name" value="DUF898"/>
    <property type="match status" value="2"/>
</dbReference>
<proteinExistence type="predicted"/>
<feature type="transmembrane region" description="Helical" evidence="1">
    <location>
        <begin position="145"/>
        <end position="168"/>
    </location>
</feature>
<dbReference type="InterPro" id="IPR010295">
    <property type="entry name" value="DUF898"/>
</dbReference>
<comment type="caution">
    <text evidence="2">The sequence shown here is derived from an EMBL/GenBank/DDBJ whole genome shotgun (WGS) entry which is preliminary data.</text>
</comment>
<dbReference type="Proteomes" id="UP001568894">
    <property type="component" value="Unassembled WGS sequence"/>
</dbReference>
<gene>
    <name evidence="2" type="ORF">QO192_10565</name>
</gene>
<reference evidence="2 3" key="1">
    <citation type="submission" date="2023-05" db="EMBL/GenBank/DDBJ databases">
        <title>Adaptations of aquatic viruses from atmosphere-close ecosystems of the Central Arctic Ocean.</title>
        <authorList>
            <person name="Rahlff J."/>
            <person name="Holmfeldt K."/>
        </authorList>
    </citation>
    <scope>NUCLEOTIDE SEQUENCE [LARGE SCALE GENOMIC DNA]</scope>
    <source>
        <strain evidence="2 3">Arc14</strain>
    </source>
</reference>
<evidence type="ECO:0000313" key="2">
    <source>
        <dbReference type="EMBL" id="MEZ7515722.1"/>
    </source>
</evidence>
<name>A0ABV4KDI6_9FLAO</name>